<proteinExistence type="predicted"/>
<name>A0ACC0W6B7_9STRA</name>
<protein>
    <submittedName>
        <fullName evidence="1">Uncharacterized protein</fullName>
    </submittedName>
</protein>
<sequence length="146" mass="16260">MHFSLRFYGGEVQIPFIFFHFVLGTNSLKNNDMYSTRSTVMQDIMASDGGNDYKLTHSHEPQLHNKGTNRESLRLDDADNVVPDTSEYCLVVDDDPVDCRILGPTEVWLSCFHKQLLAGNVHPDVDIAVGIAVPLDNKDEAPLLAG</sequence>
<keyword evidence="2" id="KW-1185">Reference proteome</keyword>
<dbReference type="Proteomes" id="UP001163321">
    <property type="component" value="Chromosome 3"/>
</dbReference>
<reference evidence="1 2" key="1">
    <citation type="journal article" date="2022" name="bioRxiv">
        <title>The genome of the oomycete Peronosclerospora sorghi, a cosmopolitan pathogen of maize and sorghum, is inflated with dispersed pseudogenes.</title>
        <authorList>
            <person name="Fletcher K."/>
            <person name="Martin F."/>
            <person name="Isakeit T."/>
            <person name="Cavanaugh K."/>
            <person name="Magill C."/>
            <person name="Michelmore R."/>
        </authorList>
    </citation>
    <scope>NUCLEOTIDE SEQUENCE [LARGE SCALE GENOMIC DNA]</scope>
    <source>
        <strain evidence="1">P6</strain>
    </source>
</reference>
<comment type="caution">
    <text evidence="1">The sequence shown here is derived from an EMBL/GenBank/DDBJ whole genome shotgun (WGS) entry which is preliminary data.</text>
</comment>
<gene>
    <name evidence="1" type="ORF">PsorP6_008483</name>
</gene>
<dbReference type="EMBL" id="CM047582">
    <property type="protein sequence ID" value="KAI9914365.1"/>
    <property type="molecule type" value="Genomic_DNA"/>
</dbReference>
<evidence type="ECO:0000313" key="2">
    <source>
        <dbReference type="Proteomes" id="UP001163321"/>
    </source>
</evidence>
<evidence type="ECO:0000313" key="1">
    <source>
        <dbReference type="EMBL" id="KAI9914365.1"/>
    </source>
</evidence>
<organism evidence="1 2">
    <name type="scientific">Peronosclerospora sorghi</name>
    <dbReference type="NCBI Taxonomy" id="230839"/>
    <lineage>
        <taxon>Eukaryota</taxon>
        <taxon>Sar</taxon>
        <taxon>Stramenopiles</taxon>
        <taxon>Oomycota</taxon>
        <taxon>Peronosporomycetes</taxon>
        <taxon>Peronosporales</taxon>
        <taxon>Peronosporaceae</taxon>
        <taxon>Peronosclerospora</taxon>
    </lineage>
</organism>
<accession>A0ACC0W6B7</accession>